<keyword evidence="1" id="KW-0472">Membrane</keyword>
<keyword evidence="1" id="KW-0812">Transmembrane</keyword>
<reference evidence="3 4" key="1">
    <citation type="submission" date="2021-03" db="EMBL/GenBank/DDBJ databases">
        <title>Sequencing the genomes of 1000 actinobacteria strains.</title>
        <authorList>
            <person name="Klenk H.-P."/>
        </authorList>
    </citation>
    <scope>NUCLEOTIDE SEQUENCE [LARGE SCALE GENOMIC DNA]</scope>
    <source>
        <strain evidence="3 4">DSM 15797</strain>
    </source>
</reference>
<dbReference type="Proteomes" id="UP001296993">
    <property type="component" value="Unassembled WGS sequence"/>
</dbReference>
<proteinExistence type="predicted"/>
<keyword evidence="4" id="KW-1185">Reference proteome</keyword>
<evidence type="ECO:0000256" key="1">
    <source>
        <dbReference type="SAM" id="Phobius"/>
    </source>
</evidence>
<protein>
    <recommendedName>
        <fullName evidence="2">LppM domain-containing protein</fullName>
    </recommendedName>
</protein>
<evidence type="ECO:0000313" key="3">
    <source>
        <dbReference type="EMBL" id="MBP2385254.1"/>
    </source>
</evidence>
<accession>A0ABS4XC37</accession>
<keyword evidence="1" id="KW-1133">Transmembrane helix</keyword>
<dbReference type="RefSeq" id="WP_209996051.1">
    <property type="nucleotide sequence ID" value="NZ_BAAAJY010000012.1"/>
</dbReference>
<evidence type="ECO:0000259" key="2">
    <source>
        <dbReference type="Pfam" id="PF21946"/>
    </source>
</evidence>
<dbReference type="Pfam" id="PF21946">
    <property type="entry name" value="LppM"/>
    <property type="match status" value="1"/>
</dbReference>
<feature type="transmembrane region" description="Helical" evidence="1">
    <location>
        <begin position="185"/>
        <end position="204"/>
    </location>
</feature>
<feature type="domain" description="LppM" evidence="2">
    <location>
        <begin position="23"/>
        <end position="169"/>
    </location>
</feature>
<dbReference type="EMBL" id="JAGIOF010000001">
    <property type="protein sequence ID" value="MBP2385254.1"/>
    <property type="molecule type" value="Genomic_DNA"/>
</dbReference>
<evidence type="ECO:0000313" key="4">
    <source>
        <dbReference type="Proteomes" id="UP001296993"/>
    </source>
</evidence>
<comment type="caution">
    <text evidence="3">The sequence shown here is derived from an EMBL/GenBank/DDBJ whole genome shotgun (WGS) entry which is preliminary data.</text>
</comment>
<gene>
    <name evidence="3" type="ORF">JOF47_000765</name>
</gene>
<organism evidence="3 4">
    <name type="scientific">Paeniglutamicibacter kerguelensis</name>
    <dbReference type="NCBI Taxonomy" id="254788"/>
    <lineage>
        <taxon>Bacteria</taxon>
        <taxon>Bacillati</taxon>
        <taxon>Actinomycetota</taxon>
        <taxon>Actinomycetes</taxon>
        <taxon>Micrococcales</taxon>
        <taxon>Micrococcaceae</taxon>
        <taxon>Paeniglutamicibacter</taxon>
    </lineage>
</organism>
<dbReference type="PROSITE" id="PS51257">
    <property type="entry name" value="PROKAR_LIPOPROTEIN"/>
    <property type="match status" value="1"/>
</dbReference>
<sequence length="220" mass="23084">MKKIVSVIGVMVALVLSLTGCVKMDVDLTVSSPEKATLNMVVAVDKNALGERTFDEALAQIGASEETLFQGFPEGVAHAPYDKDGFQGFTITAADKSLTEISDMSGQFGPKIVIEYRDGLYYFAGQGLGGNDTATVTEAKMTVTFPGEVTEASAGGTIEGNTVTFDMRTAAGPLTAIAKEADNSAIYLSILFLGLAMLGAFIAVGMMRKPEKTVAHADHA</sequence>
<name>A0ABS4XC37_9MICC</name>
<dbReference type="InterPro" id="IPR053807">
    <property type="entry name" value="LppM"/>
</dbReference>